<dbReference type="PROSITE" id="PS01031">
    <property type="entry name" value="SHSP"/>
    <property type="match status" value="1"/>
</dbReference>
<dbReference type="InterPro" id="IPR008978">
    <property type="entry name" value="HSP20-like_chaperone"/>
</dbReference>
<protein>
    <submittedName>
        <fullName evidence="4">Hsp20/alpha crystallin family protein</fullName>
    </submittedName>
</protein>
<dbReference type="InterPro" id="IPR002068">
    <property type="entry name" value="A-crystallin/Hsp20_dom"/>
</dbReference>
<evidence type="ECO:0000259" key="3">
    <source>
        <dbReference type="PROSITE" id="PS01031"/>
    </source>
</evidence>
<dbReference type="Gene3D" id="2.60.40.790">
    <property type="match status" value="1"/>
</dbReference>
<dbReference type="Pfam" id="PF00011">
    <property type="entry name" value="HSP20"/>
    <property type="match status" value="1"/>
</dbReference>
<evidence type="ECO:0000313" key="5">
    <source>
        <dbReference type="Proteomes" id="UP001500957"/>
    </source>
</evidence>
<gene>
    <name evidence="4" type="ORF">GCM10009547_26550</name>
</gene>
<keyword evidence="5" id="KW-1185">Reference proteome</keyword>
<comment type="caution">
    <text evidence="4">The sequence shown here is derived from an EMBL/GenBank/DDBJ whole genome shotgun (WGS) entry which is preliminary data.</text>
</comment>
<dbReference type="Proteomes" id="UP001500957">
    <property type="component" value="Unassembled WGS sequence"/>
</dbReference>
<feature type="domain" description="SHSP" evidence="3">
    <location>
        <begin position="31"/>
        <end position="144"/>
    </location>
</feature>
<evidence type="ECO:0000256" key="1">
    <source>
        <dbReference type="PROSITE-ProRule" id="PRU00285"/>
    </source>
</evidence>
<evidence type="ECO:0000256" key="2">
    <source>
        <dbReference type="RuleBase" id="RU003616"/>
    </source>
</evidence>
<proteinExistence type="inferred from homology"/>
<dbReference type="PANTHER" id="PTHR11527">
    <property type="entry name" value="HEAT-SHOCK PROTEIN 20 FAMILY MEMBER"/>
    <property type="match status" value="1"/>
</dbReference>
<dbReference type="SUPFAM" id="SSF49764">
    <property type="entry name" value="HSP20-like chaperones"/>
    <property type="match status" value="1"/>
</dbReference>
<dbReference type="EMBL" id="BAAAHE010000020">
    <property type="protein sequence ID" value="GAA0622370.1"/>
    <property type="molecule type" value="Genomic_DNA"/>
</dbReference>
<dbReference type="CDD" id="cd06464">
    <property type="entry name" value="ACD_sHsps-like"/>
    <property type="match status" value="1"/>
</dbReference>
<dbReference type="InterPro" id="IPR031107">
    <property type="entry name" value="Small_HSP"/>
</dbReference>
<reference evidence="4 5" key="1">
    <citation type="journal article" date="2019" name="Int. J. Syst. Evol. Microbiol.">
        <title>The Global Catalogue of Microorganisms (GCM) 10K type strain sequencing project: providing services to taxonomists for standard genome sequencing and annotation.</title>
        <authorList>
            <consortium name="The Broad Institute Genomics Platform"/>
            <consortium name="The Broad Institute Genome Sequencing Center for Infectious Disease"/>
            <person name="Wu L."/>
            <person name="Ma J."/>
        </authorList>
    </citation>
    <scope>NUCLEOTIDE SEQUENCE [LARGE SCALE GENOMIC DNA]</scope>
    <source>
        <strain evidence="4 5">JCM 10671</strain>
    </source>
</reference>
<accession>A0ABN1GX76</accession>
<name>A0ABN1GX76_9ACTN</name>
<organism evidence="4 5">
    <name type="scientific">Sporichthya brevicatena</name>
    <dbReference type="NCBI Taxonomy" id="171442"/>
    <lineage>
        <taxon>Bacteria</taxon>
        <taxon>Bacillati</taxon>
        <taxon>Actinomycetota</taxon>
        <taxon>Actinomycetes</taxon>
        <taxon>Sporichthyales</taxon>
        <taxon>Sporichthyaceae</taxon>
        <taxon>Sporichthya</taxon>
    </lineage>
</organism>
<dbReference type="RefSeq" id="WP_344605448.1">
    <property type="nucleotide sequence ID" value="NZ_BAAAHE010000020.1"/>
</dbReference>
<sequence>MSYLVASRRRDPLAEWFSPFRTVFPAVPPARANAAWSPSAEVVREGDDALVRVEVPGVTPEDITVEVADGRLVVSGERRDERAEEQDGRTVREIRYGTFRRSFALPARIGQDAISASYDAGVLTVKVAGVYAGSEPVRIPVSGTAPAAVEA</sequence>
<evidence type="ECO:0000313" key="4">
    <source>
        <dbReference type="EMBL" id="GAA0622370.1"/>
    </source>
</evidence>
<comment type="similarity">
    <text evidence="1 2">Belongs to the small heat shock protein (HSP20) family.</text>
</comment>